<evidence type="ECO:0000313" key="2">
    <source>
        <dbReference type="EMBL" id="RDY10398.1"/>
    </source>
</evidence>
<dbReference type="AlphaFoldDB" id="A0A371I5T3"/>
<organism evidence="2 3">
    <name type="scientific">Mucuna pruriens</name>
    <name type="common">Velvet bean</name>
    <name type="synonym">Dolichos pruriens</name>
    <dbReference type="NCBI Taxonomy" id="157652"/>
    <lineage>
        <taxon>Eukaryota</taxon>
        <taxon>Viridiplantae</taxon>
        <taxon>Streptophyta</taxon>
        <taxon>Embryophyta</taxon>
        <taxon>Tracheophyta</taxon>
        <taxon>Spermatophyta</taxon>
        <taxon>Magnoliopsida</taxon>
        <taxon>eudicotyledons</taxon>
        <taxon>Gunneridae</taxon>
        <taxon>Pentapetalae</taxon>
        <taxon>rosids</taxon>
        <taxon>fabids</taxon>
        <taxon>Fabales</taxon>
        <taxon>Fabaceae</taxon>
        <taxon>Papilionoideae</taxon>
        <taxon>50 kb inversion clade</taxon>
        <taxon>NPAAA clade</taxon>
        <taxon>indigoferoid/millettioid clade</taxon>
        <taxon>Phaseoleae</taxon>
        <taxon>Mucuna</taxon>
    </lineage>
</organism>
<accession>A0A371I5T3</accession>
<comment type="caution">
    <text evidence="2">The sequence shown here is derived from an EMBL/GenBank/DDBJ whole genome shotgun (WGS) entry which is preliminary data.</text>
</comment>
<evidence type="ECO:0000256" key="1">
    <source>
        <dbReference type="SAM" id="MobiDB-lite"/>
    </source>
</evidence>
<reference evidence="2" key="1">
    <citation type="submission" date="2018-05" db="EMBL/GenBank/DDBJ databases">
        <title>Draft genome of Mucuna pruriens seed.</title>
        <authorList>
            <person name="Nnadi N.E."/>
            <person name="Vos R."/>
            <person name="Hasami M.H."/>
            <person name="Devisetty U.K."/>
            <person name="Aguiy J.C."/>
        </authorList>
    </citation>
    <scope>NUCLEOTIDE SEQUENCE [LARGE SCALE GENOMIC DNA]</scope>
    <source>
        <strain evidence="2">JCA_2017</strain>
    </source>
</reference>
<evidence type="ECO:0000313" key="3">
    <source>
        <dbReference type="Proteomes" id="UP000257109"/>
    </source>
</evidence>
<feature type="region of interest" description="Disordered" evidence="1">
    <location>
        <begin position="70"/>
        <end position="90"/>
    </location>
</feature>
<sequence length="185" mass="21305">MPKGIHRIEGFPWHDSYNSTVHLAVPAFPKPFVIETDAFVKKVKPDIDSICLECGIVAYLREYQKTHSPRVSASKTLPGSPNPIREEDEQRETEIIVQKIGSITYLNFCYTFVRDLNRHKPCAIRVIPIHAQITSNPRGYNGNSSLPWLDMRGRNIDMINCNVGEHHVHITHNWDFRSLFNIRQS</sequence>
<proteinExistence type="predicted"/>
<feature type="compositionally biased region" description="Polar residues" evidence="1">
    <location>
        <begin position="70"/>
        <end position="79"/>
    </location>
</feature>
<protein>
    <submittedName>
        <fullName evidence="2">Uncharacterized protein</fullName>
    </submittedName>
</protein>
<dbReference type="EMBL" id="QJKJ01000850">
    <property type="protein sequence ID" value="RDY10398.1"/>
    <property type="molecule type" value="Genomic_DNA"/>
</dbReference>
<name>A0A371I5T3_MUCPR</name>
<feature type="non-terminal residue" evidence="2">
    <location>
        <position position="1"/>
    </location>
</feature>
<gene>
    <name evidence="2" type="ORF">CR513_05094</name>
</gene>
<keyword evidence="3" id="KW-1185">Reference proteome</keyword>
<dbReference type="Proteomes" id="UP000257109">
    <property type="component" value="Unassembled WGS sequence"/>
</dbReference>
<feature type="non-terminal residue" evidence="2">
    <location>
        <position position="185"/>
    </location>
</feature>